<keyword evidence="11" id="KW-1185">Reference proteome</keyword>
<keyword evidence="5 9" id="KW-0812">Transmembrane</keyword>
<comment type="similarity">
    <text evidence="2">Belongs to the major facilitator superfamily. TCR/Tet family.</text>
</comment>
<feature type="transmembrane region" description="Helical" evidence="9">
    <location>
        <begin position="152"/>
        <end position="170"/>
    </location>
</feature>
<feature type="region of interest" description="Disordered" evidence="8">
    <location>
        <begin position="513"/>
        <end position="560"/>
    </location>
</feature>
<evidence type="ECO:0000256" key="1">
    <source>
        <dbReference type="ARBA" id="ARBA00004651"/>
    </source>
</evidence>
<dbReference type="PROSITE" id="PS50850">
    <property type="entry name" value="MFS"/>
    <property type="match status" value="1"/>
</dbReference>
<evidence type="ECO:0000256" key="6">
    <source>
        <dbReference type="ARBA" id="ARBA00022989"/>
    </source>
</evidence>
<feature type="transmembrane region" description="Helical" evidence="9">
    <location>
        <begin position="246"/>
        <end position="268"/>
    </location>
</feature>
<dbReference type="Proteomes" id="UP000204221">
    <property type="component" value="Chromosome"/>
</dbReference>
<evidence type="ECO:0000256" key="7">
    <source>
        <dbReference type="ARBA" id="ARBA00023136"/>
    </source>
</evidence>
<evidence type="ECO:0000313" key="10">
    <source>
        <dbReference type="EMBL" id="ASO20291.1"/>
    </source>
</evidence>
<evidence type="ECO:0000256" key="5">
    <source>
        <dbReference type="ARBA" id="ARBA00022692"/>
    </source>
</evidence>
<dbReference type="CDD" id="cd17502">
    <property type="entry name" value="MFS_Azr1_MDR_like"/>
    <property type="match status" value="1"/>
</dbReference>
<dbReference type="SUPFAM" id="SSF103473">
    <property type="entry name" value="MFS general substrate transporter"/>
    <property type="match status" value="1"/>
</dbReference>
<evidence type="ECO:0000313" key="11">
    <source>
        <dbReference type="Proteomes" id="UP000204221"/>
    </source>
</evidence>
<keyword evidence="3" id="KW-0813">Transport</keyword>
<reference evidence="10 11" key="1">
    <citation type="submission" date="2017-07" db="EMBL/GenBank/DDBJ databases">
        <title>Complete genome sequence of Actinoalloteichus hoggarensis DSM 45943, type strain of Actinoalloteichus hoggarensis.</title>
        <authorList>
            <person name="Ruckert C."/>
            <person name="Nouioui I."/>
            <person name="Willmese J."/>
            <person name="van Wezel G."/>
            <person name="Klenk H.-P."/>
            <person name="Kalinowski J."/>
            <person name="Zotchev S.B."/>
        </authorList>
    </citation>
    <scope>NUCLEOTIDE SEQUENCE [LARGE SCALE GENOMIC DNA]</scope>
    <source>
        <strain evidence="10 11">DSM 45943</strain>
    </source>
</reference>
<evidence type="ECO:0000256" key="2">
    <source>
        <dbReference type="ARBA" id="ARBA00007520"/>
    </source>
</evidence>
<dbReference type="PANTHER" id="PTHR23501:SF197">
    <property type="entry name" value="COMD"/>
    <property type="match status" value="1"/>
</dbReference>
<dbReference type="GO" id="GO:0022857">
    <property type="term" value="F:transmembrane transporter activity"/>
    <property type="evidence" value="ECO:0007669"/>
    <property type="project" value="InterPro"/>
</dbReference>
<feature type="transmembrane region" description="Helical" evidence="9">
    <location>
        <begin position="28"/>
        <end position="51"/>
    </location>
</feature>
<evidence type="ECO:0000256" key="8">
    <source>
        <dbReference type="SAM" id="MobiDB-lite"/>
    </source>
</evidence>
<dbReference type="GO" id="GO:0005886">
    <property type="term" value="C:plasma membrane"/>
    <property type="evidence" value="ECO:0007669"/>
    <property type="project" value="UniProtKB-SubCell"/>
</dbReference>
<dbReference type="InterPro" id="IPR036259">
    <property type="entry name" value="MFS_trans_sf"/>
</dbReference>
<feature type="transmembrane region" description="Helical" evidence="9">
    <location>
        <begin position="416"/>
        <end position="434"/>
    </location>
</feature>
<dbReference type="InterPro" id="IPR011701">
    <property type="entry name" value="MFS"/>
</dbReference>
<dbReference type="FunFam" id="1.20.1720.10:FF:000004">
    <property type="entry name" value="EmrB/QacA family drug resistance transporter"/>
    <property type="match status" value="1"/>
</dbReference>
<feature type="transmembrane region" description="Helical" evidence="9">
    <location>
        <begin position="348"/>
        <end position="367"/>
    </location>
</feature>
<dbReference type="PRINTS" id="PR01036">
    <property type="entry name" value="TCRTETB"/>
</dbReference>
<feature type="transmembrane region" description="Helical" evidence="9">
    <location>
        <begin position="182"/>
        <end position="202"/>
    </location>
</feature>
<dbReference type="InterPro" id="IPR020846">
    <property type="entry name" value="MFS_dom"/>
</dbReference>
<proteinExistence type="inferred from homology"/>
<feature type="transmembrane region" description="Helical" evidence="9">
    <location>
        <begin position="320"/>
        <end position="341"/>
    </location>
</feature>
<sequence length="560" mass="58084">MSQTVVEPPPPSPAGGPAPDRPAQGFGWVYAALMVVMLLAALDQTIVATALPTIVGELDGVSAMAWVVTAYILAVTIAMPVYGKMGDLLGRRNLFLGAIILFVIGSALCGFAQNMGQLIAFRGLQGIGGGGLMIMSQAIIADLVPARQRAKFMAPMGAIFGVSAVVGPLLGGYFTDSSSWRWAFWINLPLGIAALVISWLGIRLPKRDNAVRVDFLGIGLMAIAVTCLTLFASWGGTRYDWASPQILGLAAGTVVAAGLFCLAERFAADPVIPLRLFRNGIFTVSTLLGLLVGLGMFAAISYIPTYLQMVYGASATESGLLVIPMVVGMLVSGIGSGFAISRTGRYKIFPIAGTAITTVALFLLSTLQIDDPVALVCLYLAVVGFGIGLVMQVLVLAVQNSVSPAEIGTATSSNNFFREIGATLGVSVVGSLFSSRLTAQLDQRLPQGAEIEVPHVESITPAIVAGLPAPLRDAFVTSYANALTPVFLYLVPVFLFGTVLALFLKEKPLAATAPGLQGDPAESTTAAEPTGAETPAEPTTDGGDGTVTAAGERAGSARSE</sequence>
<keyword evidence="4" id="KW-1003">Cell membrane</keyword>
<evidence type="ECO:0000256" key="9">
    <source>
        <dbReference type="SAM" id="Phobius"/>
    </source>
</evidence>
<name>A0A221W3S6_9PSEU</name>
<dbReference type="NCBIfam" id="TIGR00711">
    <property type="entry name" value="efflux_EmrB"/>
    <property type="match status" value="1"/>
</dbReference>
<dbReference type="AlphaFoldDB" id="A0A221W3S6"/>
<feature type="compositionally biased region" description="Low complexity" evidence="8">
    <location>
        <begin position="520"/>
        <end position="551"/>
    </location>
</feature>
<evidence type="ECO:0000256" key="3">
    <source>
        <dbReference type="ARBA" id="ARBA00022448"/>
    </source>
</evidence>
<dbReference type="Pfam" id="PF07690">
    <property type="entry name" value="MFS_1"/>
    <property type="match status" value="1"/>
</dbReference>
<organism evidence="10 11">
    <name type="scientific">Actinoalloteichus hoggarensis</name>
    <dbReference type="NCBI Taxonomy" id="1470176"/>
    <lineage>
        <taxon>Bacteria</taxon>
        <taxon>Bacillati</taxon>
        <taxon>Actinomycetota</taxon>
        <taxon>Actinomycetes</taxon>
        <taxon>Pseudonocardiales</taxon>
        <taxon>Pseudonocardiaceae</taxon>
        <taxon>Actinoalloteichus</taxon>
    </lineage>
</organism>
<feature type="transmembrane region" description="Helical" evidence="9">
    <location>
        <begin position="373"/>
        <end position="396"/>
    </location>
</feature>
<dbReference type="EMBL" id="CP022521">
    <property type="protein sequence ID" value="ASO20291.1"/>
    <property type="molecule type" value="Genomic_DNA"/>
</dbReference>
<gene>
    <name evidence="10" type="primary">bmr4</name>
    <name evidence="10" type="ORF">AHOG_13240</name>
</gene>
<dbReference type="KEGG" id="ahg:AHOG_13240"/>
<feature type="transmembrane region" description="Helical" evidence="9">
    <location>
        <begin position="63"/>
        <end position="82"/>
    </location>
</feature>
<dbReference type="Gene3D" id="1.20.1720.10">
    <property type="entry name" value="Multidrug resistance protein D"/>
    <property type="match status" value="1"/>
</dbReference>
<protein>
    <submittedName>
        <fullName evidence="10">Multidrug resistance protein 3</fullName>
    </submittedName>
</protein>
<dbReference type="PANTHER" id="PTHR23501">
    <property type="entry name" value="MAJOR FACILITATOR SUPERFAMILY"/>
    <property type="match status" value="1"/>
</dbReference>
<keyword evidence="6 9" id="KW-1133">Transmembrane helix</keyword>
<feature type="transmembrane region" description="Helical" evidence="9">
    <location>
        <begin position="119"/>
        <end position="140"/>
    </location>
</feature>
<accession>A0A221W3S6</accession>
<dbReference type="Gene3D" id="1.20.1250.20">
    <property type="entry name" value="MFS general substrate transporter like domains"/>
    <property type="match status" value="1"/>
</dbReference>
<keyword evidence="7 9" id="KW-0472">Membrane</keyword>
<feature type="transmembrane region" description="Helical" evidence="9">
    <location>
        <begin position="94"/>
        <end position="113"/>
    </location>
</feature>
<feature type="transmembrane region" description="Helical" evidence="9">
    <location>
        <begin position="486"/>
        <end position="504"/>
    </location>
</feature>
<comment type="subcellular location">
    <subcellularLocation>
        <location evidence="1">Cell membrane</location>
        <topology evidence="1">Multi-pass membrane protein</topology>
    </subcellularLocation>
</comment>
<dbReference type="InterPro" id="IPR004638">
    <property type="entry name" value="EmrB-like"/>
</dbReference>
<feature type="transmembrane region" description="Helical" evidence="9">
    <location>
        <begin position="214"/>
        <end position="234"/>
    </location>
</feature>
<feature type="transmembrane region" description="Helical" evidence="9">
    <location>
        <begin position="280"/>
        <end position="300"/>
    </location>
</feature>
<evidence type="ECO:0000256" key="4">
    <source>
        <dbReference type="ARBA" id="ARBA00022475"/>
    </source>
</evidence>
<dbReference type="RefSeq" id="WP_245856733.1">
    <property type="nucleotide sequence ID" value="NZ_CP022521.1"/>
</dbReference>